<sequence length="155" mass="16327">MLGGWETIPFIKENMDSPPLIFGPIPPYSNVPINAQFYQPSRFVISNVTLGQTTIVTTTTNMNYVIGQQVRLLVPSQNGCSQLNEQTGYVLSLPAANEVEVSINSAGGNAFTAGSGQVSPQILAIGDVNSGLTSSTGLNQTLTNIPGAFINISPL</sequence>
<name>A0A6J5LE71_9CAUD</name>
<organism evidence="3">
    <name type="scientific">uncultured Caudovirales phage</name>
    <dbReference type="NCBI Taxonomy" id="2100421"/>
    <lineage>
        <taxon>Viruses</taxon>
        <taxon>Duplodnaviria</taxon>
        <taxon>Heunggongvirae</taxon>
        <taxon>Uroviricota</taxon>
        <taxon>Caudoviricetes</taxon>
        <taxon>Peduoviridae</taxon>
        <taxon>Maltschvirus</taxon>
        <taxon>Maltschvirus maltsch</taxon>
    </lineage>
</organism>
<evidence type="ECO:0000313" key="4">
    <source>
        <dbReference type="EMBL" id="CAB4146652.1"/>
    </source>
</evidence>
<dbReference type="EMBL" id="LR796149">
    <property type="protein sequence ID" value="CAB4121543.1"/>
    <property type="molecule type" value="Genomic_DNA"/>
</dbReference>
<evidence type="ECO:0000313" key="2">
    <source>
        <dbReference type="EMBL" id="CAB4126654.1"/>
    </source>
</evidence>
<evidence type="ECO:0000313" key="1">
    <source>
        <dbReference type="EMBL" id="CAB4121543.1"/>
    </source>
</evidence>
<dbReference type="EMBL" id="LR797304">
    <property type="protein sequence ID" value="CAB4199639.1"/>
    <property type="molecule type" value="Genomic_DNA"/>
</dbReference>
<accession>A0A6J5LE71</accession>
<proteinExistence type="predicted"/>
<dbReference type="EMBL" id="LR796468">
    <property type="protein sequence ID" value="CAB4146652.1"/>
    <property type="molecule type" value="Genomic_DNA"/>
</dbReference>
<dbReference type="EMBL" id="LR796264">
    <property type="protein sequence ID" value="CAB4132315.1"/>
    <property type="molecule type" value="Genomic_DNA"/>
</dbReference>
<protein>
    <submittedName>
        <fullName evidence="3">Uncharacterized protein</fullName>
    </submittedName>
</protein>
<evidence type="ECO:0000313" key="5">
    <source>
        <dbReference type="EMBL" id="CAB4199639.1"/>
    </source>
</evidence>
<evidence type="ECO:0000313" key="3">
    <source>
        <dbReference type="EMBL" id="CAB4132315.1"/>
    </source>
</evidence>
<reference evidence="3" key="1">
    <citation type="submission" date="2020-04" db="EMBL/GenBank/DDBJ databases">
        <authorList>
            <person name="Chiriac C."/>
            <person name="Salcher M."/>
            <person name="Ghai R."/>
            <person name="Kavagutti S V."/>
        </authorList>
    </citation>
    <scope>NUCLEOTIDE SEQUENCE</scope>
</reference>
<dbReference type="EMBL" id="LR796201">
    <property type="protein sequence ID" value="CAB4126654.1"/>
    <property type="molecule type" value="Genomic_DNA"/>
</dbReference>
<gene>
    <name evidence="5" type="ORF">UFOVP1357_4</name>
    <name evidence="1" type="ORF">UFOVP18_10</name>
    <name evidence="3" type="ORF">UFOVP258_3</name>
    <name evidence="4" type="ORF">UFOVP502_53</name>
    <name evidence="2" type="ORF">UFOVP82_12</name>
</gene>